<dbReference type="AlphaFoldDB" id="A0A8R1TYV0"/>
<reference evidence="1" key="2">
    <citation type="submission" date="2022-06" db="UniProtKB">
        <authorList>
            <consortium name="EnsemblMetazoa"/>
        </authorList>
    </citation>
    <scope>IDENTIFICATION</scope>
</reference>
<evidence type="ECO:0000313" key="2">
    <source>
        <dbReference type="Proteomes" id="UP000024404"/>
    </source>
</evidence>
<dbReference type="EnsemblMetazoa" id="OVOC7420.1">
    <property type="protein sequence ID" value="OVOC7420.1"/>
    <property type="gene ID" value="WBGene00244229"/>
</dbReference>
<sequence>MNALTSSIQSSAGNLVNDPLLISDTAVTEMKFSIFSPLPSNEADLFFQKPIFDETLTANTDFGGRMSMYEERWNRVAPSVALILRSERFGIEYFVGEGAFATFMR</sequence>
<dbReference type="EMBL" id="CMVM020000200">
    <property type="status" value="NOT_ANNOTATED_CDS"/>
    <property type="molecule type" value="Genomic_DNA"/>
</dbReference>
<keyword evidence="2" id="KW-1185">Reference proteome</keyword>
<reference evidence="2" key="1">
    <citation type="submission" date="2013-10" db="EMBL/GenBank/DDBJ databases">
        <title>Genome sequencing of Onchocerca volvulus.</title>
        <authorList>
            <person name="Cotton J."/>
            <person name="Tsai J."/>
            <person name="Stanley E."/>
            <person name="Tracey A."/>
            <person name="Holroyd N."/>
            <person name="Lustigman S."/>
            <person name="Berriman M."/>
        </authorList>
    </citation>
    <scope>NUCLEOTIDE SEQUENCE</scope>
</reference>
<proteinExistence type="predicted"/>
<dbReference type="Proteomes" id="UP000024404">
    <property type="component" value="Unassembled WGS sequence"/>
</dbReference>
<evidence type="ECO:0000313" key="1">
    <source>
        <dbReference type="EnsemblMetazoa" id="OVOC7420.1"/>
    </source>
</evidence>
<organism evidence="1 2">
    <name type="scientific">Onchocerca volvulus</name>
    <dbReference type="NCBI Taxonomy" id="6282"/>
    <lineage>
        <taxon>Eukaryota</taxon>
        <taxon>Metazoa</taxon>
        <taxon>Ecdysozoa</taxon>
        <taxon>Nematoda</taxon>
        <taxon>Chromadorea</taxon>
        <taxon>Rhabditida</taxon>
        <taxon>Spirurina</taxon>
        <taxon>Spiruromorpha</taxon>
        <taxon>Filarioidea</taxon>
        <taxon>Onchocercidae</taxon>
        <taxon>Onchocerca</taxon>
    </lineage>
</organism>
<protein>
    <submittedName>
        <fullName evidence="1">Uncharacterized protein</fullName>
    </submittedName>
</protein>
<accession>A0A8R1TYV0</accession>
<name>A0A8R1TYV0_ONCVO</name>